<dbReference type="Pfam" id="PF08771">
    <property type="entry name" value="FRB_dom"/>
    <property type="match status" value="1"/>
</dbReference>
<feature type="region of interest" description="Disordered" evidence="10">
    <location>
        <begin position="1124"/>
        <end position="1146"/>
    </location>
</feature>
<comment type="catalytic activity">
    <reaction evidence="8">
        <text>L-threonyl-[protein] + ATP = O-phospho-L-threonyl-[protein] + ADP + H(+)</text>
        <dbReference type="Rhea" id="RHEA:46608"/>
        <dbReference type="Rhea" id="RHEA-COMP:11060"/>
        <dbReference type="Rhea" id="RHEA-COMP:11605"/>
        <dbReference type="ChEBI" id="CHEBI:15378"/>
        <dbReference type="ChEBI" id="CHEBI:30013"/>
        <dbReference type="ChEBI" id="CHEBI:30616"/>
        <dbReference type="ChEBI" id="CHEBI:61977"/>
        <dbReference type="ChEBI" id="CHEBI:456216"/>
        <dbReference type="EC" id="2.7.11.1"/>
    </reaction>
</comment>
<dbReference type="InterPro" id="IPR003151">
    <property type="entry name" value="PIK-rel_kinase_FAT"/>
</dbReference>
<name>A0A9Q0LJF6_ANAIG</name>
<dbReference type="CDD" id="cd05169">
    <property type="entry name" value="PIKKc_TOR"/>
    <property type="match status" value="1"/>
</dbReference>
<evidence type="ECO:0000256" key="7">
    <source>
        <dbReference type="ARBA" id="ARBA00022840"/>
    </source>
</evidence>
<feature type="domain" description="PI3K/PI4K catalytic" evidence="11">
    <location>
        <begin position="825"/>
        <end position="1141"/>
    </location>
</feature>
<reference evidence="14" key="1">
    <citation type="submission" date="2022-10" db="EMBL/GenBank/DDBJ databases">
        <title>Novel sulphate-reducing endosymbionts in the free-living metamonad Anaeramoeba.</title>
        <authorList>
            <person name="Jerlstrom-Hultqvist J."/>
            <person name="Cepicka I."/>
            <person name="Gallot-Lavallee L."/>
            <person name="Salas-Leiva D."/>
            <person name="Curtis B.A."/>
            <person name="Zahonova K."/>
            <person name="Pipaliya S."/>
            <person name="Dacks J."/>
            <person name="Roger A.J."/>
        </authorList>
    </citation>
    <scope>NUCLEOTIDE SEQUENCE</scope>
    <source>
        <strain evidence="14">BMAN</strain>
    </source>
</reference>
<evidence type="ECO:0000256" key="2">
    <source>
        <dbReference type="ARBA" id="ARBA00012513"/>
    </source>
</evidence>
<evidence type="ECO:0000256" key="4">
    <source>
        <dbReference type="ARBA" id="ARBA00022737"/>
    </source>
</evidence>
<comment type="caution">
    <text evidence="14">The sequence shown here is derived from an EMBL/GenBank/DDBJ whole genome shotgun (WGS) entry which is preliminary data.</text>
</comment>
<evidence type="ECO:0000256" key="9">
    <source>
        <dbReference type="ARBA" id="ARBA00048679"/>
    </source>
</evidence>
<evidence type="ECO:0000313" key="15">
    <source>
        <dbReference type="Proteomes" id="UP001149090"/>
    </source>
</evidence>
<evidence type="ECO:0000313" key="14">
    <source>
        <dbReference type="EMBL" id="KAJ5074526.1"/>
    </source>
</evidence>
<dbReference type="PROSITE" id="PS00915">
    <property type="entry name" value="PI3_4_KINASE_1"/>
    <property type="match status" value="1"/>
</dbReference>
<dbReference type="InterPro" id="IPR036738">
    <property type="entry name" value="FRB_sf"/>
</dbReference>
<protein>
    <recommendedName>
        <fullName evidence="2">non-specific serine/threonine protein kinase</fullName>
        <ecNumber evidence="2">2.7.11.1</ecNumber>
    </recommendedName>
</protein>
<keyword evidence="15" id="KW-1185">Reference proteome</keyword>
<dbReference type="GO" id="GO:0031931">
    <property type="term" value="C:TORC1 complex"/>
    <property type="evidence" value="ECO:0007669"/>
    <property type="project" value="TreeGrafter"/>
</dbReference>
<accession>A0A9Q0LJF6</accession>
<dbReference type="Pfam" id="PF00454">
    <property type="entry name" value="PI3_PI4_kinase"/>
    <property type="match status" value="1"/>
</dbReference>
<dbReference type="GO" id="GO:0038202">
    <property type="term" value="P:TORC1 signaling"/>
    <property type="evidence" value="ECO:0007669"/>
    <property type="project" value="TreeGrafter"/>
</dbReference>
<dbReference type="EMBL" id="JAPDFW010000070">
    <property type="protein sequence ID" value="KAJ5074526.1"/>
    <property type="molecule type" value="Genomic_DNA"/>
</dbReference>
<feature type="domain" description="FATC" evidence="13">
    <location>
        <begin position="1195"/>
        <end position="1227"/>
    </location>
</feature>
<dbReference type="Gene3D" id="1.20.120.150">
    <property type="entry name" value="FKBP12-rapamycin binding domain"/>
    <property type="match status" value="1"/>
</dbReference>
<dbReference type="SMART" id="SM01345">
    <property type="entry name" value="Rapamycin_bind"/>
    <property type="match status" value="1"/>
</dbReference>
<dbReference type="FunFam" id="1.10.1070.11:FF:000029">
    <property type="entry name" value="Serine/threonine-protein kinase TOR"/>
    <property type="match status" value="1"/>
</dbReference>
<dbReference type="InterPro" id="IPR009076">
    <property type="entry name" value="FRB_dom"/>
</dbReference>
<dbReference type="Pfam" id="PF23593">
    <property type="entry name" value="HEAT_ATR"/>
    <property type="match status" value="1"/>
</dbReference>
<comment type="catalytic activity">
    <reaction evidence="9">
        <text>L-seryl-[protein] + ATP = O-phospho-L-seryl-[protein] + ADP + H(+)</text>
        <dbReference type="Rhea" id="RHEA:17989"/>
        <dbReference type="Rhea" id="RHEA-COMP:9863"/>
        <dbReference type="Rhea" id="RHEA-COMP:11604"/>
        <dbReference type="ChEBI" id="CHEBI:15378"/>
        <dbReference type="ChEBI" id="CHEBI:29999"/>
        <dbReference type="ChEBI" id="CHEBI:30616"/>
        <dbReference type="ChEBI" id="CHEBI:83421"/>
        <dbReference type="ChEBI" id="CHEBI:456216"/>
        <dbReference type="EC" id="2.7.11.1"/>
    </reaction>
</comment>
<evidence type="ECO:0000256" key="3">
    <source>
        <dbReference type="ARBA" id="ARBA00022679"/>
    </source>
</evidence>
<evidence type="ECO:0000256" key="5">
    <source>
        <dbReference type="ARBA" id="ARBA00022741"/>
    </source>
</evidence>
<keyword evidence="6 14" id="KW-0418">Kinase</keyword>
<dbReference type="InterPro" id="IPR014009">
    <property type="entry name" value="PIK_FAT"/>
</dbReference>
<keyword evidence="5" id="KW-0547">Nucleotide-binding</keyword>
<dbReference type="InterPro" id="IPR026683">
    <property type="entry name" value="TOR_cat"/>
</dbReference>
<keyword evidence="7" id="KW-0067">ATP-binding</keyword>
<dbReference type="PROSITE" id="PS00916">
    <property type="entry name" value="PI3_4_KINASE_2"/>
    <property type="match status" value="1"/>
</dbReference>
<comment type="similarity">
    <text evidence="1">Belongs to the PI3/PI4-kinase family.</text>
</comment>
<dbReference type="GO" id="GO:0005524">
    <property type="term" value="F:ATP binding"/>
    <property type="evidence" value="ECO:0007669"/>
    <property type="project" value="UniProtKB-KW"/>
</dbReference>
<keyword evidence="4" id="KW-0677">Repeat</keyword>
<dbReference type="InterPro" id="IPR057564">
    <property type="entry name" value="HEAT_ATR"/>
</dbReference>
<dbReference type="SUPFAM" id="SSF47212">
    <property type="entry name" value="FKBP12-rapamycin-binding domain of FKBP-rapamycin-associated protein (FRAP)"/>
    <property type="match status" value="1"/>
</dbReference>
<dbReference type="InterPro" id="IPR050517">
    <property type="entry name" value="DDR_Repair_Kinase"/>
</dbReference>
<dbReference type="FunFam" id="1.20.120.150:FF:000001">
    <property type="entry name" value="Serine/threonine-protein kinase TOR"/>
    <property type="match status" value="1"/>
</dbReference>
<dbReference type="InterPro" id="IPR003152">
    <property type="entry name" value="FATC_dom"/>
</dbReference>
<evidence type="ECO:0000256" key="6">
    <source>
        <dbReference type="ARBA" id="ARBA00022777"/>
    </source>
</evidence>
<dbReference type="GO" id="GO:0005634">
    <property type="term" value="C:nucleus"/>
    <property type="evidence" value="ECO:0007669"/>
    <property type="project" value="TreeGrafter"/>
</dbReference>
<dbReference type="InterPro" id="IPR018936">
    <property type="entry name" value="PI3/4_kinase_CS"/>
</dbReference>
<dbReference type="GO" id="GO:0016242">
    <property type="term" value="P:negative regulation of macroautophagy"/>
    <property type="evidence" value="ECO:0007669"/>
    <property type="project" value="TreeGrafter"/>
</dbReference>
<dbReference type="OMA" id="PHAVIWP"/>
<dbReference type="Proteomes" id="UP001149090">
    <property type="component" value="Unassembled WGS sequence"/>
</dbReference>
<feature type="domain" description="FAT" evidence="12">
    <location>
        <begin position="1"/>
        <end position="604"/>
    </location>
</feature>
<dbReference type="PROSITE" id="PS51189">
    <property type="entry name" value="FAT"/>
    <property type="match status" value="1"/>
</dbReference>
<dbReference type="Pfam" id="PF02259">
    <property type="entry name" value="FAT"/>
    <property type="match status" value="2"/>
</dbReference>
<dbReference type="SMART" id="SM01343">
    <property type="entry name" value="FATC"/>
    <property type="match status" value="1"/>
</dbReference>
<evidence type="ECO:0000259" key="13">
    <source>
        <dbReference type="PROSITE" id="PS51190"/>
    </source>
</evidence>
<dbReference type="PROSITE" id="PS50290">
    <property type="entry name" value="PI3_4_KINASE_3"/>
    <property type="match status" value="1"/>
</dbReference>
<dbReference type="GO" id="GO:0005737">
    <property type="term" value="C:cytoplasm"/>
    <property type="evidence" value="ECO:0007669"/>
    <property type="project" value="TreeGrafter"/>
</dbReference>
<dbReference type="EC" id="2.7.11.1" evidence="2"/>
<dbReference type="PANTHER" id="PTHR11139:SF9">
    <property type="entry name" value="SERINE_THREONINE-PROTEIN KINASE MTOR"/>
    <property type="match status" value="1"/>
</dbReference>
<evidence type="ECO:0000259" key="11">
    <source>
        <dbReference type="PROSITE" id="PS50290"/>
    </source>
</evidence>
<dbReference type="InterPro" id="IPR011009">
    <property type="entry name" value="Kinase-like_dom_sf"/>
</dbReference>
<dbReference type="PROSITE" id="PS51190">
    <property type="entry name" value="FATC"/>
    <property type="match status" value="1"/>
</dbReference>
<dbReference type="Pfam" id="PF02260">
    <property type="entry name" value="FATC"/>
    <property type="match status" value="1"/>
</dbReference>
<keyword evidence="3" id="KW-0808">Transferase</keyword>
<dbReference type="Gene3D" id="1.10.1070.11">
    <property type="entry name" value="Phosphatidylinositol 3-/4-kinase, catalytic domain"/>
    <property type="match status" value="1"/>
</dbReference>
<dbReference type="InterPro" id="IPR000403">
    <property type="entry name" value="PI3/4_kinase_cat_dom"/>
</dbReference>
<sequence>MRNSNRWEDALAAYDAPRVPDIGERALQRTLGKIRCLHALGDWEPLSDLVRGMWDTTDPETRNSIASIAALSAWNTADWATMDLYVSAIPQSSIEGAFLRAVVCVHQDDFLRASALIDATRRSVIDTFGALVSESYGRAYNEVVLLQQLSELEEVIEYKHAQRDSDLLKMQLIREKWRKRLLGCENNISVWQRIMAVHSLVVPPEQNLAAWIKFASICRNGGNLRLSEKVITSFLRHARDLYGKNLTDNSHDFDENLNKKLNDLKLMNNFNENNNNFNENKIEFDENNMEINKLENIPSKIEKIPKPRRKQSIKLLDIHESNLVIVHPHIAMAYFEHLWDEGKQIQAVEKLKNYTLKLPHIFAEYAEPIRTYTYCLHSTSKNNEKIAQNIQQEQTIFSLTNSRSISSPLLHLDTTDRPKDMVSRLHAKFYLKLGEWQSALCEGEINPTDKVVEQILQAFQKSTQCDPQWYRAWHSYALVNFEILSALEGVDPLTDAQIQKYLIPSIKGFFQSILHSKFGQSIRDTLRLLTLLFKHGKTPQSTQAFIEGFSTVSIDTWLQVIPQIIARIHTPSQPVRELINHLLSEISKEHPQALVYPLTVASKSRSARRTSFHQELQKESPQKKKIPLKNVNVNANVNVNTKLKFNANQNENITSKTDVSREILENMKSLRPNLVEQAEMVSQELIRVAILWNEMWHESLEIASKYYYKEGNVEAMIAALQPMHEKLEKGPETAREISFAQAYGAELELAKAWTERYQKTGHLGDLSQAWNLYSYVFTHISKEITQLSTVELQYASPRLQKSKNLELAVPGTYRAGEPVVHIRSFAPALLVIPSKQRPRKAKIYGSTGAAYRFLLKGHEDPRQDERVMQLFGLVNNLLSNTPSTSKMHLRIQRYAVVPLSPNSGLIGWVPHCDTLNKLIREYREANKILLDIERRLMDQMAPDYDKLNLIQKVEVFKHSLDNTTGQDIDRVLWLKSENSEIWLDRRTTYTRSLAVMSMVGYILGLGDRHPSNLMMDRFTGKILHIDFGDCFEVAMLRKQFPEKVPFRLTRMLINAMEVSGIEGNFRSTCELVMSVLRDNKDSLMAILEAFVYDPLVNWHIMRQSKNLSGPQFSQQEKIPDSDALFPSNLRKQEPQNQPQDPKKKKPYLIQNVQNIPKNSNSISDSDPEEILNSQVLGVIKRISNKLTGKDFEPDKTLNVPQQVDRLILQATSHENLCQAYSGWCPFW</sequence>
<evidence type="ECO:0000256" key="1">
    <source>
        <dbReference type="ARBA" id="ARBA00011031"/>
    </source>
</evidence>
<dbReference type="GO" id="GO:0004674">
    <property type="term" value="F:protein serine/threonine kinase activity"/>
    <property type="evidence" value="ECO:0007669"/>
    <property type="project" value="UniProtKB-EC"/>
</dbReference>
<evidence type="ECO:0000259" key="12">
    <source>
        <dbReference type="PROSITE" id="PS51189"/>
    </source>
</evidence>
<gene>
    <name evidence="14" type="ORF">M0811_01157</name>
</gene>
<dbReference type="GO" id="GO:0031932">
    <property type="term" value="C:TORC2 complex"/>
    <property type="evidence" value="ECO:0007669"/>
    <property type="project" value="TreeGrafter"/>
</dbReference>
<dbReference type="PANTHER" id="PTHR11139">
    <property type="entry name" value="ATAXIA TELANGIECTASIA MUTATED ATM -RELATED"/>
    <property type="match status" value="1"/>
</dbReference>
<evidence type="ECO:0000256" key="10">
    <source>
        <dbReference type="SAM" id="MobiDB-lite"/>
    </source>
</evidence>
<dbReference type="SUPFAM" id="SSF56112">
    <property type="entry name" value="Protein kinase-like (PK-like)"/>
    <property type="match status" value="1"/>
</dbReference>
<proteinExistence type="inferred from homology"/>
<dbReference type="GO" id="GO:0044877">
    <property type="term" value="F:protein-containing complex binding"/>
    <property type="evidence" value="ECO:0007669"/>
    <property type="project" value="InterPro"/>
</dbReference>
<evidence type="ECO:0000256" key="8">
    <source>
        <dbReference type="ARBA" id="ARBA00047899"/>
    </source>
</evidence>
<dbReference type="InterPro" id="IPR036940">
    <property type="entry name" value="PI3/4_kinase_cat_sf"/>
</dbReference>
<dbReference type="SMART" id="SM00146">
    <property type="entry name" value="PI3Kc"/>
    <property type="match status" value="1"/>
</dbReference>
<organism evidence="14 15">
    <name type="scientific">Anaeramoeba ignava</name>
    <name type="common">Anaerobic marine amoeba</name>
    <dbReference type="NCBI Taxonomy" id="1746090"/>
    <lineage>
        <taxon>Eukaryota</taxon>
        <taxon>Metamonada</taxon>
        <taxon>Anaeramoebidae</taxon>
        <taxon>Anaeramoeba</taxon>
    </lineage>
</organism>
<dbReference type="AlphaFoldDB" id="A0A9Q0LJF6"/>
<dbReference type="OrthoDB" id="2132549at2759"/>